<dbReference type="Gene3D" id="3.90.25.10">
    <property type="entry name" value="UDP-galactose 4-epimerase, domain 1"/>
    <property type="match status" value="1"/>
</dbReference>
<evidence type="ECO:0000256" key="1">
    <source>
        <dbReference type="ARBA" id="ARBA00007637"/>
    </source>
</evidence>
<reference evidence="4" key="1">
    <citation type="submission" date="2017-09" db="EMBL/GenBank/DDBJ databases">
        <title>Depth-based differentiation of microbial function through sediment-hosted aquifers and enrichment of novel symbionts in the deep terrestrial subsurface.</title>
        <authorList>
            <person name="Probst A.J."/>
            <person name="Ladd B."/>
            <person name="Jarett J.K."/>
            <person name="Geller-Mcgrath D.E."/>
            <person name="Sieber C.M.K."/>
            <person name="Emerson J.B."/>
            <person name="Anantharaman K."/>
            <person name="Thomas B.C."/>
            <person name="Malmstrom R."/>
            <person name="Stieglmeier M."/>
            <person name="Klingl A."/>
            <person name="Woyke T."/>
            <person name="Ryan C.M."/>
            <person name="Banfield J.F."/>
        </authorList>
    </citation>
    <scope>NUCLEOTIDE SEQUENCE [LARGE SCALE GENOMIC DNA]</scope>
</reference>
<dbReference type="InterPro" id="IPR001509">
    <property type="entry name" value="Epimerase_deHydtase"/>
</dbReference>
<dbReference type="PRINTS" id="PR01713">
    <property type="entry name" value="NUCEPIMERASE"/>
</dbReference>
<dbReference type="InterPro" id="IPR036291">
    <property type="entry name" value="NAD(P)-bd_dom_sf"/>
</dbReference>
<name>A0A2M8EWD0_9BACT</name>
<accession>A0A2M8EWD0</accession>
<dbReference type="SUPFAM" id="SSF51735">
    <property type="entry name" value="NAD(P)-binding Rossmann-fold domains"/>
    <property type="match status" value="1"/>
</dbReference>
<gene>
    <name evidence="3" type="ORF">CO051_07065</name>
</gene>
<evidence type="ECO:0000259" key="2">
    <source>
        <dbReference type="Pfam" id="PF01370"/>
    </source>
</evidence>
<dbReference type="Pfam" id="PF01370">
    <property type="entry name" value="Epimerase"/>
    <property type="match status" value="1"/>
</dbReference>
<protein>
    <submittedName>
        <fullName evidence="3">UDP-glucose 4-epimerase</fullName>
    </submittedName>
</protein>
<dbReference type="EMBL" id="PFSC01000185">
    <property type="protein sequence ID" value="PJC30178.1"/>
    <property type="molecule type" value="Genomic_DNA"/>
</dbReference>
<dbReference type="Proteomes" id="UP000231383">
    <property type="component" value="Unassembled WGS sequence"/>
</dbReference>
<evidence type="ECO:0000313" key="4">
    <source>
        <dbReference type="Proteomes" id="UP000231383"/>
    </source>
</evidence>
<proteinExistence type="inferred from homology"/>
<comment type="caution">
    <text evidence="3">The sequence shown here is derived from an EMBL/GenBank/DDBJ whole genome shotgun (WGS) entry which is preliminary data.</text>
</comment>
<dbReference type="PANTHER" id="PTHR43000">
    <property type="entry name" value="DTDP-D-GLUCOSE 4,6-DEHYDRATASE-RELATED"/>
    <property type="match status" value="1"/>
</dbReference>
<comment type="similarity">
    <text evidence="1">Belongs to the NAD(P)-dependent epimerase/dehydratase family.</text>
</comment>
<dbReference type="Gene3D" id="3.40.50.720">
    <property type="entry name" value="NAD(P)-binding Rossmann-like Domain"/>
    <property type="match status" value="1"/>
</dbReference>
<feature type="domain" description="NAD-dependent epimerase/dehydratase" evidence="2">
    <location>
        <begin position="13"/>
        <end position="253"/>
    </location>
</feature>
<dbReference type="AlphaFoldDB" id="A0A2M8EWD0"/>
<organism evidence="3 4">
    <name type="scientific">Candidatus Roizmanbacteria bacterium CG_4_9_14_0_2_um_filter_39_13</name>
    <dbReference type="NCBI Taxonomy" id="1974839"/>
    <lineage>
        <taxon>Bacteria</taxon>
        <taxon>Candidatus Roizmaniibacteriota</taxon>
    </lineage>
</organism>
<evidence type="ECO:0000313" key="3">
    <source>
        <dbReference type="EMBL" id="PJC30178.1"/>
    </source>
</evidence>
<sequence length="326" mass="36441">MIPIMYTLKDKNVVVTGGAGFIGSHLIDRLIKENPNRIVVIDNLFLGNDANLNEAKKSFPNLTIYHHNLADYENTKSIFEKEQIDVVFNLAVIPLPTSLQKPVFTFEENANTVLVVSELLRKKFYKSLIHFSSSEVYGSAEYTPMDENHPLNPCTPYAASKASGDHLVLSYVKTFGVDAAIVRPFNNFGPRQNRGKYAGIIPIVIQQALQGKPITINGDGCQTRDYIFVKDVADAAVKIFKEEKTRGKILNIASGEEISVNDLVKNILRILKLDIKIEHQAVRPGDVQRHFADISLAKKLIGFSPKSDIGGGLQETVEWYKNEFHK</sequence>